<dbReference type="Pfam" id="PF03810">
    <property type="entry name" value="IBN_N"/>
    <property type="match status" value="1"/>
</dbReference>
<dbReference type="OrthoDB" id="512098at2759"/>
<dbReference type="GO" id="GO:0005829">
    <property type="term" value="C:cytosol"/>
    <property type="evidence" value="ECO:0007669"/>
    <property type="project" value="TreeGrafter"/>
</dbReference>
<evidence type="ECO:0000256" key="4">
    <source>
        <dbReference type="ARBA" id="ARBA00023242"/>
    </source>
</evidence>
<dbReference type="InterPro" id="IPR011989">
    <property type="entry name" value="ARM-like"/>
</dbReference>
<dbReference type="PANTHER" id="PTHR10997">
    <property type="entry name" value="IMPORTIN-7, 8, 11"/>
    <property type="match status" value="1"/>
</dbReference>
<comment type="similarity">
    <text evidence="2">Belongs to the importin beta family.</text>
</comment>
<evidence type="ECO:0000256" key="5">
    <source>
        <dbReference type="SAM" id="MobiDB-lite"/>
    </source>
</evidence>
<evidence type="ECO:0000313" key="8">
    <source>
        <dbReference type="Proteomes" id="UP001055712"/>
    </source>
</evidence>
<dbReference type="AlphaFoldDB" id="A0A9D4TI00"/>
<dbReference type="PROSITE" id="PS50166">
    <property type="entry name" value="IMPORTIN_B_NT"/>
    <property type="match status" value="1"/>
</dbReference>
<reference evidence="7" key="2">
    <citation type="submission" date="2020-11" db="EMBL/GenBank/DDBJ databases">
        <authorList>
            <person name="Cecchin M."/>
            <person name="Marcolungo L."/>
            <person name="Rossato M."/>
            <person name="Girolomoni L."/>
            <person name="Cosentino E."/>
            <person name="Cuine S."/>
            <person name="Li-Beisson Y."/>
            <person name="Delledonne M."/>
            <person name="Ballottari M."/>
        </authorList>
    </citation>
    <scope>NUCLEOTIDE SEQUENCE</scope>
    <source>
        <strain evidence="7">211/11P</strain>
        <tissue evidence="7">Whole cell</tissue>
    </source>
</reference>
<feature type="region of interest" description="Disordered" evidence="5">
    <location>
        <begin position="1166"/>
        <end position="1208"/>
    </location>
</feature>
<evidence type="ECO:0000256" key="3">
    <source>
        <dbReference type="ARBA" id="ARBA00022448"/>
    </source>
</evidence>
<evidence type="ECO:0000259" key="6">
    <source>
        <dbReference type="PROSITE" id="PS50166"/>
    </source>
</evidence>
<dbReference type="GO" id="GO:0006606">
    <property type="term" value="P:protein import into nucleus"/>
    <property type="evidence" value="ECO:0007669"/>
    <property type="project" value="TreeGrafter"/>
</dbReference>
<dbReference type="SUPFAM" id="SSF48371">
    <property type="entry name" value="ARM repeat"/>
    <property type="match status" value="1"/>
</dbReference>
<dbReference type="Gene3D" id="1.25.10.10">
    <property type="entry name" value="Leucine-rich Repeat Variant"/>
    <property type="match status" value="1"/>
</dbReference>
<keyword evidence="3" id="KW-0813">Transport</keyword>
<sequence>MESDIAHSIPVERVYSTLSSALSNDHGTRTAAEQQLRAWESDAAPGFIGSLLNVAAEVQAVPEEGRLMAAVVAKNAVGSSWRKTLGSREWSRVPDDEKQYIRTTATAVLLGDPSDRVALQITLLITNIARFDVPQPWEGLLPDLMAAAAEESPVAPAGKQRALTTLKHVLQALRGKKFVISTPTDARLLTEREFEELADGIQRQRLQLEQQCKALLAPLRMQWEQHTAALLGGGEGWARRGGSAAAALSAIRELMHVLQDFEGIEEAITALLTELQQAAAAIAPLLLSGPLAAAASAAGGEAAAAGGGGDPQLQRWQLLGKNWERLLQVALVTMDRHTFQFAAHLPPLMSLCINAALLAMDASLVHHIRPKARVVLVRFCARALLQQLYRRDFVDGSNSETRFISDLGRSTIAKYRPQLLAASDALDALLAPAQCPQLVEAIVQKYIMLSPDEVAEWEADPESFARNVDVETSPDADTPRPCGVALLECMLERADEPVAAALLAMAAQQQAAPLTPSNILVREGTYRAIGECFPHLRSKVDFNAWYSSELRLILHSSELTGLHGSILRAGALWLVGVCGAELQPAPWTDALRLVVQHVSHADVVVALMAVSAATALLGNCLEESQFVSQPPRRKKLQLEGAGGLSLHGLALSDDEEAQGDTLAAQVDAEFRSHLDAVEGQTDALIGACFALLPRLGEIESMVRVLQCVSSSVELLGDRLRPHLATICSALPQVWQVISQRKQQGAGGLARLHSALISTVTHLLLRLGSAAVADSRVAALLFPLLQHATNLGSPDAEPLVDDGLRLWSAVLATSEQLPPPLQELAVQRLPAILRRGQDTTACLKIAEGHALLGGLPAMAPLMGQLAEAITGSLAAAVAMALQTAAAVKQLLAAPPGQDQQQLHRSTVKGFSAEQATESTTAATLLSLLVQLLDQAAAPGSQPPELPAELQPAATAAAAMAAVDFGSGVVRLPALGLTLVEACLEPVGRLLFKQPTLLPALLSGNAEAEIRLLDRWVVLGGARDIAEMFVPSMGVLGRVRRHRAAVTLCSLLYADTCPAMRSPDRAAQALVLGIRAAREQEQFARDQHRLQEMPAHDSAHSDQLVLRRLALARADPVRAIDAREAVKAAAAKVASWLGEELLRRKLQQIDPVLADYLTHLLTGQAIGSLSEGGSPQPGSLVAQLHQQQQQQDGGEVAMLATPQQLGSGPR</sequence>
<feature type="domain" description="Importin N-terminal" evidence="6">
    <location>
        <begin position="32"/>
        <end position="111"/>
    </location>
</feature>
<reference evidence="7" key="1">
    <citation type="journal article" date="2019" name="Plant J.">
        <title>Chlorella vulgaris genome assembly and annotation reveals the molecular basis for metabolic acclimation to high light conditions.</title>
        <authorList>
            <person name="Cecchin M."/>
            <person name="Marcolungo L."/>
            <person name="Rossato M."/>
            <person name="Girolomoni L."/>
            <person name="Cosentino E."/>
            <person name="Cuine S."/>
            <person name="Li-Beisson Y."/>
            <person name="Delledonne M."/>
            <person name="Ballottari M."/>
        </authorList>
    </citation>
    <scope>NUCLEOTIDE SEQUENCE</scope>
    <source>
        <strain evidence="7">211/11P</strain>
    </source>
</reference>
<dbReference type="SMART" id="SM00913">
    <property type="entry name" value="IBN_N"/>
    <property type="match status" value="1"/>
</dbReference>
<feature type="compositionally biased region" description="Polar residues" evidence="5">
    <location>
        <begin position="1166"/>
        <end position="1175"/>
    </location>
</feature>
<gene>
    <name evidence="7" type="ORF">D9Q98_008488</name>
</gene>
<organism evidence="7 8">
    <name type="scientific">Chlorella vulgaris</name>
    <name type="common">Green alga</name>
    <dbReference type="NCBI Taxonomy" id="3077"/>
    <lineage>
        <taxon>Eukaryota</taxon>
        <taxon>Viridiplantae</taxon>
        <taxon>Chlorophyta</taxon>
        <taxon>core chlorophytes</taxon>
        <taxon>Trebouxiophyceae</taxon>
        <taxon>Chlorellales</taxon>
        <taxon>Chlorellaceae</taxon>
        <taxon>Chlorella clade</taxon>
        <taxon>Chlorella</taxon>
    </lineage>
</organism>
<dbReference type="EMBL" id="SIDB01000011">
    <property type="protein sequence ID" value="KAI3426109.1"/>
    <property type="molecule type" value="Genomic_DNA"/>
</dbReference>
<dbReference type="InterPro" id="IPR058669">
    <property type="entry name" value="TPR_IPO7/11-like"/>
</dbReference>
<dbReference type="Proteomes" id="UP001055712">
    <property type="component" value="Unassembled WGS sequence"/>
</dbReference>
<dbReference type="PANTHER" id="PTHR10997:SF70">
    <property type="entry name" value="IMPORTIN N-TERMINAL DOMAIN-CONTAINING PROTEIN"/>
    <property type="match status" value="1"/>
</dbReference>
<evidence type="ECO:0000256" key="1">
    <source>
        <dbReference type="ARBA" id="ARBA00004123"/>
    </source>
</evidence>
<comment type="caution">
    <text evidence="7">The sequence shown here is derived from an EMBL/GenBank/DDBJ whole genome shotgun (WGS) entry which is preliminary data.</text>
</comment>
<keyword evidence="8" id="KW-1185">Reference proteome</keyword>
<dbReference type="GO" id="GO:0005635">
    <property type="term" value="C:nuclear envelope"/>
    <property type="evidence" value="ECO:0007669"/>
    <property type="project" value="TreeGrafter"/>
</dbReference>
<keyword evidence="4" id="KW-0539">Nucleus</keyword>
<protein>
    <recommendedName>
        <fullName evidence="6">Importin N-terminal domain-containing protein</fullName>
    </recommendedName>
</protein>
<feature type="compositionally biased region" description="Polar residues" evidence="5">
    <location>
        <begin position="1199"/>
        <end position="1208"/>
    </location>
</feature>
<evidence type="ECO:0000313" key="7">
    <source>
        <dbReference type="EMBL" id="KAI3426109.1"/>
    </source>
</evidence>
<dbReference type="InterPro" id="IPR001494">
    <property type="entry name" value="Importin-beta_N"/>
</dbReference>
<dbReference type="InterPro" id="IPR016024">
    <property type="entry name" value="ARM-type_fold"/>
</dbReference>
<evidence type="ECO:0000256" key="2">
    <source>
        <dbReference type="ARBA" id="ARBA00007991"/>
    </source>
</evidence>
<proteinExistence type="inferred from homology"/>
<accession>A0A9D4TI00</accession>
<dbReference type="GO" id="GO:0031267">
    <property type="term" value="F:small GTPase binding"/>
    <property type="evidence" value="ECO:0007669"/>
    <property type="project" value="InterPro"/>
</dbReference>
<name>A0A9D4TI00_CHLVU</name>
<dbReference type="Pfam" id="PF25758">
    <property type="entry name" value="TPR_IPO11"/>
    <property type="match status" value="1"/>
</dbReference>
<comment type="subcellular location">
    <subcellularLocation>
        <location evidence="1">Nucleus</location>
    </subcellularLocation>
</comment>